<keyword evidence="4" id="KW-0378">Hydrolase</keyword>
<organism evidence="8 9">
    <name type="scientific">Xylaria grammica</name>
    <dbReference type="NCBI Taxonomy" id="363999"/>
    <lineage>
        <taxon>Eukaryota</taxon>
        <taxon>Fungi</taxon>
        <taxon>Dikarya</taxon>
        <taxon>Ascomycota</taxon>
        <taxon>Pezizomycotina</taxon>
        <taxon>Sordariomycetes</taxon>
        <taxon>Xylariomycetidae</taxon>
        <taxon>Xylariales</taxon>
        <taxon>Xylariaceae</taxon>
        <taxon>Xylaria</taxon>
    </lineage>
</organism>
<dbReference type="PANTHER" id="PTHR45626">
    <property type="entry name" value="TRANSCRIPTION TERMINATION FACTOR 2-RELATED"/>
    <property type="match status" value="1"/>
</dbReference>
<feature type="region of interest" description="Disordered" evidence="6">
    <location>
        <begin position="1833"/>
        <end position="1877"/>
    </location>
</feature>
<evidence type="ECO:0000256" key="1">
    <source>
        <dbReference type="ARBA" id="ARBA00022603"/>
    </source>
</evidence>
<dbReference type="InterPro" id="IPR029063">
    <property type="entry name" value="SAM-dependent_MTases_sf"/>
</dbReference>
<dbReference type="GO" id="GO:0005634">
    <property type="term" value="C:nucleus"/>
    <property type="evidence" value="ECO:0007669"/>
    <property type="project" value="TreeGrafter"/>
</dbReference>
<feature type="region of interest" description="Disordered" evidence="6">
    <location>
        <begin position="1306"/>
        <end position="1325"/>
    </location>
</feature>
<feature type="region of interest" description="Disordered" evidence="6">
    <location>
        <begin position="1"/>
        <end position="45"/>
    </location>
</feature>
<reference evidence="8 9" key="1">
    <citation type="submission" date="2018-12" db="EMBL/GenBank/DDBJ databases">
        <title>Draft genome sequence of Xylaria grammica IHI A82.</title>
        <authorList>
            <person name="Buettner E."/>
            <person name="Kellner H."/>
        </authorList>
    </citation>
    <scope>NUCLEOTIDE SEQUENCE [LARGE SCALE GENOMIC DNA]</scope>
    <source>
        <strain evidence="8 9">IHI A82</strain>
    </source>
</reference>
<dbReference type="InterPro" id="IPR014001">
    <property type="entry name" value="Helicase_ATP-bd"/>
</dbReference>
<sequence>MAPRKQTRQQPLAAEGEEGTEATAQSNQPSQQIPDGTATSEWSSQQGLKLNLPPIRNVYQAFQDMLSKRQPEIIEMASNGGFQLRVGTICSGTEAPIFSLKLIKETSQQITNDRPFMQFEHLFSVENEPFKQAYISRNAPGSIVFRDVVDFADRNATAAPTILGTYCEIPLRLDLLVAGTSCVDFSTLNSRKKNGVDLREKGADLMSEFKNSNPPREDYFNDVREWFDSITPAELQAIGKSIGESSTTFLATMLYINHHRPKMVILENVYGAPWSSIEGMFFRAAGYAATYVAMNTKDYYLPQTRNRVYLVAVDRSAFPETADRIINEWVTTVRSLKRGASTPVQDWLLSSNDPLTIRARQDESEKTVSNSANLGKDSSWQRSKLRHARLRRSLELGNGHPLTAWGQGGTEQPYDRLDRLVIKGQNDRALDLIDIYFLTCLRKGGYDIRYKSQIIDLSQNADRSPINNNFGIAGCLTPRGMNLITDQARLVTGYEALNLQGLPLRDLDLTMESQDELRDLAGNAMSTTVVGAALFSLLLAVHKHPPKDPPLTKITPNERTVLSYRPSYQPSSVEFVPAQTWCSTRDALCNMSLVRDLWKRCRRYCYCNGGAKYSTEELSCCEVCGIIRCVNCAGNPKHQFRSMPAIKDPIMNDTTPQAMMELFPTGLKNIIGDAIDHISIHPELEDPELRSMLLRSLQSVTFYYTRVLISETVTICYSAKDSECSFHLQATASDRGVMWYLFLDPWSHCGKLLSEQLGVPPAKMSRPFGRARIYADAKGFIPAKNEWEFWVFDKFSFDLELSEPCPGSIGIEFTSLTSVPAAAYNDIKSVIGTYDHHPECDAAENSLHVSNRDHKMYLFKDPARIGLPMEDCYIISDEHRVLENHEFRDLCVKFSPKWTPQVAESRVKAYIEGYWEKAVANNTHSQATFETSPVSYTRRVGSRDIPIDSDKLHETRTLACVGIESNMLDDTFMTLSKYEQAGPDGWAVVLRSDYSALFDLLAPVNINLSGIEYKIPSVNAGSLTSSCPKLPDVHWMEKTIDGTKKSDRTVREPHRLSSEMHAYEEKLWGIGEHLKVCVNIKNHENKKGWKEVRAHYEVNVDLLMCRAWNHLPRPKDPASPVETYVEIKREPLNIPNLKFESFGKSLRRLMGESPREKIEYSKLFTNGHALTKQQENSLNWMLNRELEPPSFTEREIEECRFDPLNLRILAVAQRLVSRPGGILADDVGYGKTVITLALMAAQQEHDQRKCQEKRAEGDTSALAASLIIVPRHLVDQWHAEAAEFLGWSGTDVLVIRSSRALQDRLDRAESGGEASSSRAKKPKTAKKSTMLLDELRAAKLIILSAAVFDESYYTWLGKYAGAGSPPRVIPRTDAARDTNNPNALGAFQDWYEDAVAYARKHLSGFNPAIFNTNQLEIIEQRQKSLQDSWKNVVADYYDASTRLGRQITRPDKTGELVNGREEGTTVDAEYGDVARVNPLTKEDLTVNKGVYVLEAFSFARVIYDEFSYENFCVALFLKNANAGANWVLSATPPTSNVRAVCDIAQLLKIHVARPVKLRPGLPRITEGPIVLRQNSTEKQLSYAKFYTDKSVQERVEQAHEFLRHFASANQFDDNLGDIKVIESVICSHMTRLEFSEYLDLQRDLRDSNLEISDLLKRYKINFKTTNEFPVDGRIRAGLALILVASVNCMGGDHGDVSKLLETRRRNLGAAQKELKRITNVAIWLALRRFQEGGNKKNESATNIVNDLACHFESILNENEEDFGGADALKAISDSIFDEKQRTECSRWLKSVEPSERTSETFFENLFTFLNEQMGEPEWVNYFELPVDRIDDLRDEEPKTGRKKVSNRKAQRQPDSEADTSNEASKDDGNSRPKYPRFGIRKKIRGGDYTETESEITDIMLKLVEAKEDVATRMKQYTTASNLFSKRDERECSACGQPCDDLHFLPDCGHFICSSHLEVRFCGQIKSSKHPNGNGCFALIHKRSISVKQLDRCPIPDPLSANAFGGKPPSSKSQKIVHKINEILGSGNDRMLVFYQFEEQKEEICRLLEYERIAYDDHPRTGAVSPVTEHSSAKERVRILKLNSEEAAGSNFQDANHVMFVSAPVFEKQEEFEKYVKQAKGRVVRHGQLKTVHIYYFVTANTFEVDLLQLRKKSTIIIGEKGVGEFVHGKQNSGKDHHADEKGFVGIDEEGDTQMTSGVNTSC</sequence>
<dbReference type="GO" id="GO:0016787">
    <property type="term" value="F:hydrolase activity"/>
    <property type="evidence" value="ECO:0007669"/>
    <property type="project" value="UniProtKB-KW"/>
</dbReference>
<dbReference type="STRING" id="363999.A0A439D605"/>
<evidence type="ECO:0000256" key="2">
    <source>
        <dbReference type="ARBA" id="ARBA00022679"/>
    </source>
</evidence>
<dbReference type="Pfam" id="PF00145">
    <property type="entry name" value="DNA_methylase"/>
    <property type="match status" value="1"/>
</dbReference>
<dbReference type="SUPFAM" id="SSF52540">
    <property type="entry name" value="P-loop containing nucleoside triphosphate hydrolases"/>
    <property type="match status" value="2"/>
</dbReference>
<comment type="caution">
    <text evidence="8">The sequence shown here is derived from an EMBL/GenBank/DDBJ whole genome shotgun (WGS) entry which is preliminary data.</text>
</comment>
<feature type="compositionally biased region" description="Basic residues" evidence="6">
    <location>
        <begin position="1840"/>
        <end position="1850"/>
    </location>
</feature>
<keyword evidence="2" id="KW-0808">Transferase</keyword>
<keyword evidence="5" id="KW-0067">ATP-binding</keyword>
<dbReference type="InterPro" id="IPR000330">
    <property type="entry name" value="SNF2_N"/>
</dbReference>
<dbReference type="GO" id="GO:0008094">
    <property type="term" value="F:ATP-dependent activity, acting on DNA"/>
    <property type="evidence" value="ECO:0007669"/>
    <property type="project" value="TreeGrafter"/>
</dbReference>
<evidence type="ECO:0000256" key="3">
    <source>
        <dbReference type="ARBA" id="ARBA00022741"/>
    </source>
</evidence>
<dbReference type="EMBL" id="RYZI01000138">
    <property type="protein sequence ID" value="RWA09829.1"/>
    <property type="molecule type" value="Genomic_DNA"/>
</dbReference>
<gene>
    <name evidence="8" type="ORF">EKO27_g5274</name>
</gene>
<evidence type="ECO:0000256" key="4">
    <source>
        <dbReference type="ARBA" id="ARBA00022801"/>
    </source>
</evidence>
<dbReference type="GO" id="GO:0032259">
    <property type="term" value="P:methylation"/>
    <property type="evidence" value="ECO:0007669"/>
    <property type="project" value="UniProtKB-KW"/>
</dbReference>
<dbReference type="InterPro" id="IPR027417">
    <property type="entry name" value="P-loop_NTPase"/>
</dbReference>
<feature type="compositionally biased region" description="Polar residues" evidence="6">
    <location>
        <begin position="25"/>
        <end position="45"/>
    </location>
</feature>
<evidence type="ECO:0000256" key="6">
    <source>
        <dbReference type="SAM" id="MobiDB-lite"/>
    </source>
</evidence>
<evidence type="ECO:0000256" key="5">
    <source>
        <dbReference type="ARBA" id="ARBA00022840"/>
    </source>
</evidence>
<keyword evidence="9" id="KW-1185">Reference proteome</keyword>
<dbReference type="GO" id="GO:0005524">
    <property type="term" value="F:ATP binding"/>
    <property type="evidence" value="ECO:0007669"/>
    <property type="project" value="UniProtKB-KW"/>
</dbReference>
<dbReference type="GO" id="GO:0008168">
    <property type="term" value="F:methyltransferase activity"/>
    <property type="evidence" value="ECO:0007669"/>
    <property type="project" value="UniProtKB-KW"/>
</dbReference>
<proteinExistence type="predicted"/>
<dbReference type="Pfam" id="PF00176">
    <property type="entry name" value="SNF2-rel_dom"/>
    <property type="match status" value="1"/>
</dbReference>
<dbReference type="Gene3D" id="3.40.50.150">
    <property type="entry name" value="Vaccinia Virus protein VP39"/>
    <property type="match status" value="1"/>
</dbReference>
<evidence type="ECO:0000259" key="7">
    <source>
        <dbReference type="SMART" id="SM00487"/>
    </source>
</evidence>
<name>A0A439D605_9PEZI</name>
<evidence type="ECO:0000313" key="9">
    <source>
        <dbReference type="Proteomes" id="UP000286045"/>
    </source>
</evidence>
<feature type="compositionally biased region" description="Polar residues" evidence="6">
    <location>
        <begin position="367"/>
        <end position="380"/>
    </location>
</feature>
<protein>
    <recommendedName>
        <fullName evidence="7">Helicase ATP-binding domain-containing protein</fullName>
    </recommendedName>
</protein>
<dbReference type="Gene3D" id="3.40.50.300">
    <property type="entry name" value="P-loop containing nucleotide triphosphate hydrolases"/>
    <property type="match status" value="1"/>
</dbReference>
<feature type="region of interest" description="Disordered" evidence="6">
    <location>
        <begin position="361"/>
        <end position="380"/>
    </location>
</feature>
<dbReference type="InterPro" id="IPR001525">
    <property type="entry name" value="C5_MeTfrase"/>
</dbReference>
<accession>A0A439D605</accession>
<feature type="domain" description="Helicase ATP-binding" evidence="7">
    <location>
        <begin position="1166"/>
        <end position="1567"/>
    </location>
</feature>
<dbReference type="SUPFAM" id="SSF53335">
    <property type="entry name" value="S-adenosyl-L-methionine-dependent methyltransferases"/>
    <property type="match status" value="1"/>
</dbReference>
<dbReference type="GO" id="GO:0006281">
    <property type="term" value="P:DNA repair"/>
    <property type="evidence" value="ECO:0007669"/>
    <property type="project" value="TreeGrafter"/>
</dbReference>
<dbReference type="Proteomes" id="UP000286045">
    <property type="component" value="Unassembled WGS sequence"/>
</dbReference>
<evidence type="ECO:0000313" key="8">
    <source>
        <dbReference type="EMBL" id="RWA09829.1"/>
    </source>
</evidence>
<dbReference type="Gene3D" id="3.40.50.10810">
    <property type="entry name" value="Tandem AAA-ATPase domain"/>
    <property type="match status" value="1"/>
</dbReference>
<keyword evidence="1" id="KW-0489">Methyltransferase</keyword>
<dbReference type="PANTHER" id="PTHR45626:SF26">
    <property type="entry name" value="FAMILY HELICASE, PUTATIVE (AFU_ORTHOLOGUE AFUA_2G09120)-RELATED"/>
    <property type="match status" value="1"/>
</dbReference>
<dbReference type="InterPro" id="IPR038718">
    <property type="entry name" value="SNF2-like_sf"/>
</dbReference>
<dbReference type="InterPro" id="IPR050628">
    <property type="entry name" value="SNF2_RAD54_helicase_TF"/>
</dbReference>
<keyword evidence="3" id="KW-0547">Nucleotide-binding</keyword>
<dbReference type="SMART" id="SM00487">
    <property type="entry name" value="DEXDc"/>
    <property type="match status" value="1"/>
</dbReference>